<evidence type="ECO:0000313" key="1">
    <source>
        <dbReference type="EMBL" id="VFQ98475.1"/>
    </source>
</evidence>
<dbReference type="PANTHER" id="PTHR46890:SF28">
    <property type="entry name" value="REVERSE TRANSCRIPTASE DOMAIN-CONTAINING PROTEIN"/>
    <property type="match status" value="1"/>
</dbReference>
<name>A0A484NAP1_9ASTE</name>
<gene>
    <name evidence="1" type="ORF">CCAM_LOCUS40251</name>
</gene>
<proteinExistence type="predicted"/>
<dbReference type="AlphaFoldDB" id="A0A484NAP1"/>
<sequence>MEALQAQEKFEESETPSNREALNLANAKLLLACNKEEHYWAQKANVRWLSCGDSSTKFFHSYVKGKRRKASIRLLKNQEGKEMEDQSEISNFITNHFENTYSEDYTRNMDNILPHIPNLLTDQDNDSMVKLPLEEEIKTAIWQLNPNSSAGPDGYNGEFFIKFWDTIKEDIISATQEFFLGIPIPKAFGSTYIILIPKMEGAKAIGDFRPIALSTFFSKMFSRILANRLAPLLNKLISPEQAGF</sequence>
<dbReference type="EMBL" id="OOIL02006592">
    <property type="protein sequence ID" value="VFQ98475.1"/>
    <property type="molecule type" value="Genomic_DNA"/>
</dbReference>
<dbReference type="InterPro" id="IPR043502">
    <property type="entry name" value="DNA/RNA_pol_sf"/>
</dbReference>
<accession>A0A484NAP1</accession>
<dbReference type="Proteomes" id="UP000595140">
    <property type="component" value="Unassembled WGS sequence"/>
</dbReference>
<dbReference type="SUPFAM" id="SSF56672">
    <property type="entry name" value="DNA/RNA polymerases"/>
    <property type="match status" value="1"/>
</dbReference>
<dbReference type="PANTHER" id="PTHR46890">
    <property type="entry name" value="NON-LTR RETROLELEMENT REVERSE TRANSCRIPTASE-LIKE PROTEIN-RELATED"/>
    <property type="match status" value="1"/>
</dbReference>
<evidence type="ECO:0008006" key="3">
    <source>
        <dbReference type="Google" id="ProtNLM"/>
    </source>
</evidence>
<reference evidence="1 2" key="1">
    <citation type="submission" date="2018-04" db="EMBL/GenBank/DDBJ databases">
        <authorList>
            <person name="Vogel A."/>
        </authorList>
    </citation>
    <scope>NUCLEOTIDE SEQUENCE [LARGE SCALE GENOMIC DNA]</scope>
</reference>
<keyword evidence="2" id="KW-1185">Reference proteome</keyword>
<evidence type="ECO:0000313" key="2">
    <source>
        <dbReference type="Proteomes" id="UP000595140"/>
    </source>
</evidence>
<protein>
    <recommendedName>
        <fullName evidence="3">Reverse transcriptase domain-containing protein</fullName>
    </recommendedName>
</protein>
<dbReference type="OrthoDB" id="1937198at2759"/>
<dbReference type="InterPro" id="IPR052343">
    <property type="entry name" value="Retrotransposon-Effector_Assoc"/>
</dbReference>
<organism evidence="1 2">
    <name type="scientific">Cuscuta campestris</name>
    <dbReference type="NCBI Taxonomy" id="132261"/>
    <lineage>
        <taxon>Eukaryota</taxon>
        <taxon>Viridiplantae</taxon>
        <taxon>Streptophyta</taxon>
        <taxon>Embryophyta</taxon>
        <taxon>Tracheophyta</taxon>
        <taxon>Spermatophyta</taxon>
        <taxon>Magnoliopsida</taxon>
        <taxon>eudicotyledons</taxon>
        <taxon>Gunneridae</taxon>
        <taxon>Pentapetalae</taxon>
        <taxon>asterids</taxon>
        <taxon>lamiids</taxon>
        <taxon>Solanales</taxon>
        <taxon>Convolvulaceae</taxon>
        <taxon>Cuscuteae</taxon>
        <taxon>Cuscuta</taxon>
        <taxon>Cuscuta subgen. Grammica</taxon>
        <taxon>Cuscuta sect. Cleistogrammica</taxon>
    </lineage>
</organism>